<gene>
    <name evidence="3" type="ORF">OMO38_00205</name>
</gene>
<dbReference type="InterPro" id="IPR037165">
    <property type="entry name" value="AldOxase/xan_DH_Mopterin-bd_sf"/>
</dbReference>
<comment type="caution">
    <text evidence="3">The sequence shown here is derived from an EMBL/GenBank/DDBJ whole genome shotgun (WGS) entry which is preliminary data.</text>
</comment>
<dbReference type="Gene3D" id="3.30.365.10">
    <property type="entry name" value="Aldehyde oxidase/xanthine dehydrogenase, molybdopterin binding domain"/>
    <property type="match status" value="4"/>
</dbReference>
<dbReference type="InterPro" id="IPR036856">
    <property type="entry name" value="Ald_Oxase/Xan_DH_a/b_sf"/>
</dbReference>
<evidence type="ECO:0000313" key="4">
    <source>
        <dbReference type="Proteomes" id="UP001163731"/>
    </source>
</evidence>
<dbReference type="SUPFAM" id="SSF56003">
    <property type="entry name" value="Molybdenum cofactor-binding domain"/>
    <property type="match status" value="1"/>
</dbReference>
<dbReference type="SUPFAM" id="SSF54665">
    <property type="entry name" value="CO dehydrogenase molybdoprotein N-domain-like"/>
    <property type="match status" value="1"/>
</dbReference>
<evidence type="ECO:0000313" key="3">
    <source>
        <dbReference type="EMBL" id="MCW3166936.1"/>
    </source>
</evidence>
<dbReference type="SMART" id="SM01008">
    <property type="entry name" value="Ald_Xan_dh_C"/>
    <property type="match status" value="1"/>
</dbReference>
<dbReference type="Pfam" id="PF20256">
    <property type="entry name" value="MoCoBD_2"/>
    <property type="match status" value="1"/>
</dbReference>
<dbReference type="InterPro" id="IPR046867">
    <property type="entry name" value="AldOxase/xan_DH_MoCoBD2"/>
</dbReference>
<dbReference type="PANTHER" id="PTHR11908">
    <property type="entry name" value="XANTHINE DEHYDROGENASE"/>
    <property type="match status" value="1"/>
</dbReference>
<dbReference type="PANTHER" id="PTHR11908:SF153">
    <property type="entry name" value="DEHYDROGENASE"/>
    <property type="match status" value="1"/>
</dbReference>
<dbReference type="InterPro" id="IPR000674">
    <property type="entry name" value="Ald_Oxase/Xan_DH_a/b"/>
</dbReference>
<feature type="domain" description="Aldehyde oxidase/xanthine dehydrogenase a/b hammerhead" evidence="2">
    <location>
        <begin position="21"/>
        <end position="135"/>
    </location>
</feature>
<dbReference type="Gene3D" id="3.90.1170.50">
    <property type="entry name" value="Aldehyde oxidase/xanthine dehydrogenase, a/b hammerhead"/>
    <property type="match status" value="1"/>
</dbReference>
<accession>A0ABT3HT11</accession>
<organism evidence="3 4">
    <name type="scientific">Chryseobacterium kimseyorum</name>
    <dbReference type="NCBI Taxonomy" id="2984028"/>
    <lineage>
        <taxon>Bacteria</taxon>
        <taxon>Pseudomonadati</taxon>
        <taxon>Bacteroidota</taxon>
        <taxon>Flavobacteriia</taxon>
        <taxon>Flavobacteriales</taxon>
        <taxon>Weeksellaceae</taxon>
        <taxon>Chryseobacterium group</taxon>
        <taxon>Chryseobacterium</taxon>
    </lineage>
</organism>
<proteinExistence type="predicted"/>
<dbReference type="Proteomes" id="UP001163731">
    <property type="component" value="Unassembled WGS sequence"/>
</dbReference>
<keyword evidence="4" id="KW-1185">Reference proteome</keyword>
<protein>
    <submittedName>
        <fullName evidence="3">Xanthine dehydrogenase family protein molybdopterin-binding subunit</fullName>
    </submittedName>
</protein>
<name>A0ABT3HT11_9FLAO</name>
<evidence type="ECO:0000256" key="1">
    <source>
        <dbReference type="SAM" id="MobiDB-lite"/>
    </source>
</evidence>
<evidence type="ECO:0000259" key="2">
    <source>
        <dbReference type="SMART" id="SM01008"/>
    </source>
</evidence>
<dbReference type="InterPro" id="IPR016208">
    <property type="entry name" value="Ald_Oxase/xanthine_DH-like"/>
</dbReference>
<reference evidence="3" key="1">
    <citation type="submission" date="2022-10" db="EMBL/GenBank/DDBJ databases">
        <title>Chryseobacterium babae sp. nov. isolated from the gut of the beetle Oryctes rhinoceros, and Chryseobacterium kimseyorum sp. nov., isolated from a stick insect rearing cage.</title>
        <authorList>
            <person name="Shelomi M."/>
            <person name="Han C.-J."/>
            <person name="Chen W.-M."/>
            <person name="Chen H.-K."/>
            <person name="Liaw S.-J."/>
            <person name="Muhle E."/>
            <person name="Clermont D."/>
        </authorList>
    </citation>
    <scope>NUCLEOTIDE SEQUENCE</scope>
    <source>
        <strain evidence="3">09-1422</strain>
    </source>
</reference>
<sequence>MENTPSVGKPISRLEGHLKVTGSAKYAGEYQADDLLYGYVVNSTVTKGKIKSIDTSEVKKIAGVIEVFTHENKPSTAWFDFQYADMDAPPGTVFKPLKDNDIKYNGQPIALVVADTFELARYAATKLDIDYEQEDFETDLKANLEKSRDPKKGLASMLKPPPPKPTGNFDKEYESSFIKTDSHFSHGTEHHNPMEMYASTVIYEGKDRLKIYDKTQGTINSQMYVANVFGLKMKNVQVIAPFVGGGFGSGLRPQHQLFMAVMASLALKRNVRVTLDRAQMYMIGHRPPTLQQTKFGADKDGKVNAIYHKATGETSRFEDYVEIVVNWANMLYPAENTLLEHEIVPLDVYSPLDMRAPGGSTGMHAIEVTMDEIAYKLNIDPVELRLINYSETDKSSDKEFSSKELRNCYLQGAEKFGWNQRNPEPRSMKRGNKLVGYGMATGMWDANRLLGRAEAIMTPDGKVEIKSAVTDIGTGTLTIMTQIAADELCLPIEDITFSYADSKMPFAPIQGGSFTTATVGPAVQNACQALNEKLFKLAKKLKDSVLSDAKFKEVQFRDGWISLKNNAEIKISIKDVLASNEGKSVKTTNSAMPNPLTYGKKARAVHSAVFVEVEVDEELGIIEVKRAVTAVAAGKIINPKTAESQVLGGMIWGISKALHEETILDHQFGKYMNANLGEYHIPVHADIHDLEVLFVEENDQFVNDLGVKGVGEIGGVGMPPAITNAIFHATGKRIYDLPIHFDRLL</sequence>
<dbReference type="RefSeq" id="WP_264748234.1">
    <property type="nucleotide sequence ID" value="NZ_JAPDHW010000001.1"/>
</dbReference>
<dbReference type="Pfam" id="PF02738">
    <property type="entry name" value="MoCoBD_1"/>
    <property type="match status" value="1"/>
</dbReference>
<dbReference type="EMBL" id="JAPDHW010000001">
    <property type="protein sequence ID" value="MCW3166936.1"/>
    <property type="molecule type" value="Genomic_DNA"/>
</dbReference>
<dbReference type="InterPro" id="IPR008274">
    <property type="entry name" value="AldOxase/xan_DH_MoCoBD1"/>
</dbReference>
<feature type="region of interest" description="Disordered" evidence="1">
    <location>
        <begin position="148"/>
        <end position="171"/>
    </location>
</feature>
<dbReference type="Pfam" id="PF01315">
    <property type="entry name" value="Ald_Xan_dh_C"/>
    <property type="match status" value="1"/>
</dbReference>